<dbReference type="Proteomes" id="UP000577724">
    <property type="component" value="Unassembled WGS sequence"/>
</dbReference>
<dbReference type="RefSeq" id="WP_175382540.1">
    <property type="nucleotide sequence ID" value="NZ_JABMCC010000114.1"/>
</dbReference>
<name>A0ABX2MQ52_9BACL</name>
<dbReference type="InterPro" id="IPR051465">
    <property type="entry name" value="Cell_Envelope_Struct_Comp"/>
</dbReference>
<feature type="domain" description="SLH" evidence="1">
    <location>
        <begin position="878"/>
        <end position="941"/>
    </location>
</feature>
<dbReference type="EMBL" id="JABMCC010000114">
    <property type="protein sequence ID" value="NUU56194.1"/>
    <property type="molecule type" value="Genomic_DNA"/>
</dbReference>
<organism evidence="2 3">
    <name type="scientific">Paenibacillus taichungensis</name>
    <dbReference type="NCBI Taxonomy" id="484184"/>
    <lineage>
        <taxon>Bacteria</taxon>
        <taxon>Bacillati</taxon>
        <taxon>Bacillota</taxon>
        <taxon>Bacilli</taxon>
        <taxon>Bacillales</taxon>
        <taxon>Paenibacillaceae</taxon>
        <taxon>Paenibacillus</taxon>
    </lineage>
</organism>
<dbReference type="InterPro" id="IPR001119">
    <property type="entry name" value="SLH_dom"/>
</dbReference>
<dbReference type="PANTHER" id="PTHR43308">
    <property type="entry name" value="OUTER MEMBRANE PROTEIN ALPHA-RELATED"/>
    <property type="match status" value="1"/>
</dbReference>
<gene>
    <name evidence="2" type="ORF">HP548_19145</name>
</gene>
<dbReference type="PROSITE" id="PS51272">
    <property type="entry name" value="SLH"/>
    <property type="match status" value="3"/>
</dbReference>
<sequence length="1007" mass="108776">MRKRVVSTGSLFVAIVSMVFIVFFNHQTAASANIVSSAIYALEDTTIVYEGIDSGKIMYEDEGLGYLNLGYQGGYGSPIEVQSKLTNLLNHTIPEIHPKPTLAPFDFTSHISEESLKTNPTATFILSVLSAEEARSADIPTKEHYIQTTDITYSEIEDIEITGVVNDGIYNTNVTPQFNIGTATLNGASFSSGTTITVEGSYTLVVTDGSLSKTLQFEIDKTPPTATVLINNGSYFTNHQFVDVTITPDPGVDDIVRMRYSVNSSQVSTTQLYYSQFSIGVGSDNGDKSVRVELIDAAGNISPLYFWNFSMNTTIPTGTLTINSGAAYTTEREVDLLITTDVGANEIVSMQFSADNNNWSSVEGYSPSKRYTLPTGDGDKTVFVRLIDRFGNIGVIQRSILLNTKPPTASVLINNGNVYTNNANVVVAITPDVGVNDIAFIRYMINSSTPTTIPYIDSFVINVGNTNEEKEITVTLISGGGNISPIYSSTIILDTLAPTGTVAINGGAAYATSQGVTLKFTLGAGVTDVVGVQFSDDNVTWSTEEAYSPSMSYNLSAGEGSKTVYVRFIDRAGNVSEATSASIIYRTIPEPSHSTGHTSEVASTENPVSADVMIKFGEDELEGAFTGQVHVQGSSIEILLSKAQLTHLSKTHENQTIEVSLMGTYSKSQLIVSNEALDKLAANSNSLLFKTTGQQFLLSSQELKQMLATNHSRYVISIKHESEGMFAQAKEQAQKGAYQLIGVPITIDLLAQNEDNSLHLQELGTIVLGSTGTGELPSAVLKLLDNGVQSPVTAAISINDQSYYAKVTSYGSGTYMLIRKQPRFTDVSGWSLKAIDTLSSKLILSGVNETTFEPKRAITRAEFATIISKALGLVETSGSLNYTDVVTGAWYSDAVAAVAELGFMNGYPDTTYRPTQKITREEAMVIVARVLHHLDSKKVLSDSEMDRVLGEYSDQAQISIWSRNDIASSVQEGIIMGINGKLAVKDQITREQVAAMIVRLLEHAEIL</sequence>
<keyword evidence="3" id="KW-1185">Reference proteome</keyword>
<evidence type="ECO:0000313" key="3">
    <source>
        <dbReference type="Proteomes" id="UP000577724"/>
    </source>
</evidence>
<proteinExistence type="predicted"/>
<evidence type="ECO:0000259" key="1">
    <source>
        <dbReference type="PROSITE" id="PS51272"/>
    </source>
</evidence>
<dbReference type="Pfam" id="PF00395">
    <property type="entry name" value="SLH"/>
    <property type="match status" value="3"/>
</dbReference>
<reference evidence="2 3" key="1">
    <citation type="submission" date="2020-05" db="EMBL/GenBank/DDBJ databases">
        <title>Genome Sequencing of Type Strains.</title>
        <authorList>
            <person name="Lemaire J.F."/>
            <person name="Inderbitzin P."/>
            <person name="Gregorio O.A."/>
            <person name="Collins S.B."/>
            <person name="Wespe N."/>
            <person name="Knight-Connoni V."/>
        </authorList>
    </citation>
    <scope>NUCLEOTIDE SEQUENCE [LARGE SCALE GENOMIC DNA]</scope>
    <source>
        <strain evidence="2 3">DSM 19942</strain>
    </source>
</reference>
<feature type="domain" description="SLH" evidence="1">
    <location>
        <begin position="949"/>
        <end position="1007"/>
    </location>
</feature>
<evidence type="ECO:0000313" key="2">
    <source>
        <dbReference type="EMBL" id="NUU56194.1"/>
    </source>
</evidence>
<dbReference type="GeneID" id="97135693"/>
<comment type="caution">
    <text evidence="2">The sequence shown here is derived from an EMBL/GenBank/DDBJ whole genome shotgun (WGS) entry which is preliminary data.</text>
</comment>
<accession>A0ABX2MQ52</accession>
<feature type="domain" description="SLH" evidence="1">
    <location>
        <begin position="818"/>
        <end position="877"/>
    </location>
</feature>
<protein>
    <submittedName>
        <fullName evidence="2">S-layer homology domain-containing protein</fullName>
    </submittedName>
</protein>